<reference evidence="1" key="1">
    <citation type="submission" date="2016-12" db="EMBL/GenBank/DDBJ databases">
        <authorList>
            <person name="Moulin L."/>
        </authorList>
    </citation>
    <scope>NUCLEOTIDE SEQUENCE [LARGE SCALE GENOMIC DNA]</scope>
    <source>
        <strain evidence="1">STM 7183</strain>
    </source>
</reference>
<dbReference type="Proteomes" id="UP000195569">
    <property type="component" value="Unassembled WGS sequence"/>
</dbReference>
<name>A0A1N7STN9_9BURK</name>
<comment type="caution">
    <text evidence="1">The sequence shown here is derived from an EMBL/GenBank/DDBJ whole genome shotgun (WGS) entry which is preliminary data.</text>
</comment>
<dbReference type="EMBL" id="CYGY02000094">
    <property type="protein sequence ID" value="SIT50765.1"/>
    <property type="molecule type" value="Genomic_DNA"/>
</dbReference>
<proteinExistence type="predicted"/>
<protein>
    <submittedName>
        <fullName evidence="1">Uncharacterized protein</fullName>
    </submittedName>
</protein>
<evidence type="ECO:0000313" key="1">
    <source>
        <dbReference type="EMBL" id="SIT50765.1"/>
    </source>
</evidence>
<accession>A0A1N7STN9</accession>
<keyword evidence="2" id="KW-1185">Reference proteome</keyword>
<sequence>MQHRRITSLYLASILSGGSRDQVSGAQIFEEREIKPRYKDNFSNLNGDDEILTIRKSFS</sequence>
<organism evidence="1 2">
    <name type="scientific">Paraburkholderia piptadeniae</name>
    <dbReference type="NCBI Taxonomy" id="1701573"/>
    <lineage>
        <taxon>Bacteria</taxon>
        <taxon>Pseudomonadati</taxon>
        <taxon>Pseudomonadota</taxon>
        <taxon>Betaproteobacteria</taxon>
        <taxon>Burkholderiales</taxon>
        <taxon>Burkholderiaceae</taxon>
        <taxon>Paraburkholderia</taxon>
    </lineage>
</organism>
<evidence type="ECO:0000313" key="2">
    <source>
        <dbReference type="Proteomes" id="UP000195569"/>
    </source>
</evidence>
<gene>
    <name evidence="1" type="ORF">BN2476_940010</name>
</gene>
<dbReference type="AlphaFoldDB" id="A0A1N7STN9"/>